<sequence>MDLGGPPFPGASTALTGEVLRELDLQTLFSDERVRCHRHKMNYQNIKEELSRFCVFCLNQNGLRIQLSCLAQVKPTVFRKPGGHGVESRMVCMQDCDFYRNEFNKVRYESTLLKAEFDHQQKQQTQLLEENRLKHQAEITQINEECQELRSRLSTGAAAQEKRRADALESEKVRLGQRMTSLEVELAEIRARADDARNRAESERRTLAQQLTDTQAALSIAEVRPLSKEESKCREQNLQLSTKLRSAERDIGAQLAKMEELKHVHRREVTSIRLEAAQCRTQLEQEKDDVQDQLEGL</sequence>
<accession>A0A8C4N806</accession>
<proteinExistence type="predicted"/>
<dbReference type="Proteomes" id="UP000694388">
    <property type="component" value="Unplaced"/>
</dbReference>
<evidence type="ECO:0000313" key="2">
    <source>
        <dbReference type="Ensembl" id="ENSEBUP00000000367.1"/>
    </source>
</evidence>
<evidence type="ECO:0000313" key="3">
    <source>
        <dbReference type="Proteomes" id="UP000694388"/>
    </source>
</evidence>
<dbReference type="Ensembl" id="ENSEBUT00000000662.1">
    <property type="protein sequence ID" value="ENSEBUP00000000367.1"/>
    <property type="gene ID" value="ENSEBUG00000000500.1"/>
</dbReference>
<keyword evidence="1" id="KW-0175">Coiled coil</keyword>
<reference evidence="2" key="2">
    <citation type="submission" date="2025-09" db="UniProtKB">
        <authorList>
            <consortium name="Ensembl"/>
        </authorList>
    </citation>
    <scope>IDENTIFICATION</scope>
</reference>
<feature type="coiled-coil region" evidence="1">
    <location>
        <begin position="125"/>
        <end position="217"/>
    </location>
</feature>
<name>A0A8C4N806_EPTBU</name>
<protein>
    <submittedName>
        <fullName evidence="2">Uncharacterized protein</fullName>
    </submittedName>
</protein>
<keyword evidence="3" id="KW-1185">Reference proteome</keyword>
<organism evidence="2 3">
    <name type="scientific">Eptatretus burgeri</name>
    <name type="common">Inshore hagfish</name>
    <dbReference type="NCBI Taxonomy" id="7764"/>
    <lineage>
        <taxon>Eukaryota</taxon>
        <taxon>Metazoa</taxon>
        <taxon>Chordata</taxon>
        <taxon>Craniata</taxon>
        <taxon>Vertebrata</taxon>
        <taxon>Cyclostomata</taxon>
        <taxon>Myxini</taxon>
        <taxon>Myxiniformes</taxon>
        <taxon>Myxinidae</taxon>
        <taxon>Eptatretinae</taxon>
        <taxon>Eptatretus</taxon>
    </lineage>
</organism>
<dbReference type="OMA" id="KSACELR"/>
<reference evidence="2" key="1">
    <citation type="submission" date="2025-08" db="UniProtKB">
        <authorList>
            <consortium name="Ensembl"/>
        </authorList>
    </citation>
    <scope>IDENTIFICATION</scope>
</reference>
<evidence type="ECO:0000256" key="1">
    <source>
        <dbReference type="SAM" id="Coils"/>
    </source>
</evidence>
<dbReference type="GeneTree" id="ENSGT00980000199182"/>
<dbReference type="AlphaFoldDB" id="A0A8C4N806"/>